<dbReference type="AlphaFoldDB" id="A0A1H6QVC9"/>
<evidence type="ECO:0000313" key="2">
    <source>
        <dbReference type="Proteomes" id="UP000183028"/>
    </source>
</evidence>
<sequence length="165" mass="18506">MCTIPRESGDEIFISMIDNQYNISRHDENVFIQYNGDGTTSISIVNSDLSVTILTSQTAGENENAQSGKRRGMKKVIYKILVWLYNAYSIGGDIKTGCKIIKGVSGIDACGYVSKEVIKSLVKSRTRKKFNVVRYVEKLTCPYPPNSQQCNAPPYAYWRTEIEAT</sequence>
<dbReference type="Proteomes" id="UP000183028">
    <property type="component" value="Unassembled WGS sequence"/>
</dbReference>
<gene>
    <name evidence="1" type="ORF">SAMN04487834_100562</name>
</gene>
<proteinExistence type="predicted"/>
<dbReference type="eggNOG" id="ENOG50332RG">
    <property type="taxonomic scope" value="Bacteria"/>
</dbReference>
<protein>
    <submittedName>
        <fullName evidence="1">Uncharacterized protein</fullName>
    </submittedName>
</protein>
<dbReference type="STRING" id="322505.SAMN04487836_10523"/>
<evidence type="ECO:0000313" key="1">
    <source>
        <dbReference type="EMBL" id="SEI47661.1"/>
    </source>
</evidence>
<dbReference type="EMBL" id="FNYK01000005">
    <property type="protein sequence ID" value="SEI47661.1"/>
    <property type="molecule type" value="Genomic_DNA"/>
</dbReference>
<organism evidence="1 2">
    <name type="scientific">Sharpea azabuensis</name>
    <dbReference type="NCBI Taxonomy" id="322505"/>
    <lineage>
        <taxon>Bacteria</taxon>
        <taxon>Bacillati</taxon>
        <taxon>Bacillota</taxon>
        <taxon>Erysipelotrichia</taxon>
        <taxon>Erysipelotrichales</taxon>
        <taxon>Coprobacillaceae</taxon>
        <taxon>Sharpea</taxon>
    </lineage>
</organism>
<keyword evidence="2" id="KW-1185">Reference proteome</keyword>
<reference evidence="2" key="1">
    <citation type="submission" date="2016-10" db="EMBL/GenBank/DDBJ databases">
        <authorList>
            <person name="Varghese N."/>
        </authorList>
    </citation>
    <scope>NUCLEOTIDE SEQUENCE [LARGE SCALE GENOMIC DNA]</scope>
    <source>
        <strain evidence="2">DSM 20406</strain>
    </source>
</reference>
<dbReference type="OrthoDB" id="3035923at2"/>
<accession>A0A1H6QVC9</accession>
<dbReference type="RefSeq" id="WP_074731283.1">
    <property type="nucleotide sequence ID" value="NZ_FNYK01000005.1"/>
</dbReference>
<name>A0A1H6QVC9_9FIRM</name>